<feature type="domain" description="VOC" evidence="1">
    <location>
        <begin position="2"/>
        <end position="127"/>
    </location>
</feature>
<dbReference type="InterPro" id="IPR004360">
    <property type="entry name" value="Glyas_Fos-R_dOase_dom"/>
</dbReference>
<proteinExistence type="predicted"/>
<dbReference type="PANTHER" id="PTHR36113:SF1">
    <property type="entry name" value="GLYOXALASE_BLEOMYCIN RESISTANCE PROTEIN_DIOXYGENASE"/>
    <property type="match status" value="1"/>
</dbReference>
<dbReference type="AlphaFoldDB" id="A0A7G1I3F5"/>
<name>A0A7G1I3F5_9BACT</name>
<keyword evidence="3" id="KW-1185">Reference proteome</keyword>
<gene>
    <name evidence="2" type="ORF">Cop2CBH44_24300</name>
</gene>
<protein>
    <submittedName>
        <fullName evidence="2">Glyoxalase</fullName>
    </submittedName>
</protein>
<dbReference type="Gene3D" id="3.10.180.10">
    <property type="entry name" value="2,3-Dihydroxybiphenyl 1,2-Dioxygenase, domain 1"/>
    <property type="match status" value="1"/>
</dbReference>
<accession>A0A7G1I3F5</accession>
<dbReference type="InterPro" id="IPR037523">
    <property type="entry name" value="VOC_core"/>
</dbReference>
<dbReference type="InterPro" id="IPR029068">
    <property type="entry name" value="Glyas_Bleomycin-R_OHBP_Dase"/>
</dbReference>
<dbReference type="KEGG" id="copr:Cop2CBH44_24300"/>
<dbReference type="SUPFAM" id="SSF54593">
    <property type="entry name" value="Glyoxalase/Bleomycin resistance protein/Dihydroxybiphenyl dioxygenase"/>
    <property type="match status" value="1"/>
</dbReference>
<dbReference type="Proteomes" id="UP000594042">
    <property type="component" value="Chromosome"/>
</dbReference>
<evidence type="ECO:0000313" key="2">
    <source>
        <dbReference type="EMBL" id="BCI64077.1"/>
    </source>
</evidence>
<evidence type="ECO:0000259" key="1">
    <source>
        <dbReference type="PROSITE" id="PS51819"/>
    </source>
</evidence>
<dbReference type="InterPro" id="IPR051332">
    <property type="entry name" value="Fosfomycin_Res_Enzymes"/>
</dbReference>
<sequence length="127" mass="14390">MKIHHIGLWVSDLEASRRFYEYYFGGKCGERYENVTKGFASYMLSFEDGVALEIMTRIDVSSKAPDGERLGWAHLAFTLGSEQRVNELVEVLRADGYCVVGEPRITGDGYYEAVILDNEGNRIEIVK</sequence>
<dbReference type="PROSITE" id="PS51819">
    <property type="entry name" value="VOC"/>
    <property type="match status" value="1"/>
</dbReference>
<evidence type="ECO:0000313" key="3">
    <source>
        <dbReference type="Proteomes" id="UP000594042"/>
    </source>
</evidence>
<reference evidence="3" key="1">
    <citation type="submission" date="2020-07" db="EMBL/GenBank/DDBJ databases">
        <title>Complete genome sequencing of Coprobacter sp. strain 2CBH44.</title>
        <authorList>
            <person name="Sakamoto M."/>
            <person name="Murakami T."/>
            <person name="Mori H."/>
        </authorList>
    </citation>
    <scope>NUCLEOTIDE SEQUENCE [LARGE SCALE GENOMIC DNA]</scope>
    <source>
        <strain evidence="3">2CBH44</strain>
    </source>
</reference>
<dbReference type="RefSeq" id="WP_200754909.1">
    <property type="nucleotide sequence ID" value="NZ_AP023322.1"/>
</dbReference>
<organism evidence="2 3">
    <name type="scientific">Coprobacter secundus subsp. similis</name>
    <dbReference type="NCBI Taxonomy" id="2751153"/>
    <lineage>
        <taxon>Bacteria</taxon>
        <taxon>Pseudomonadati</taxon>
        <taxon>Bacteroidota</taxon>
        <taxon>Bacteroidia</taxon>
        <taxon>Bacteroidales</taxon>
        <taxon>Barnesiellaceae</taxon>
        <taxon>Coprobacter</taxon>
    </lineage>
</organism>
<dbReference type="Pfam" id="PF00903">
    <property type="entry name" value="Glyoxalase"/>
    <property type="match status" value="1"/>
</dbReference>
<dbReference type="PANTHER" id="PTHR36113">
    <property type="entry name" value="LYASE, PUTATIVE-RELATED-RELATED"/>
    <property type="match status" value="1"/>
</dbReference>
<dbReference type="EMBL" id="AP023322">
    <property type="protein sequence ID" value="BCI64077.1"/>
    <property type="molecule type" value="Genomic_DNA"/>
</dbReference>